<dbReference type="GO" id="GO:0005525">
    <property type="term" value="F:GTP binding"/>
    <property type="evidence" value="ECO:0007669"/>
    <property type="project" value="UniProtKB-KW"/>
</dbReference>
<dbReference type="GO" id="GO:0016020">
    <property type="term" value="C:membrane"/>
    <property type="evidence" value="ECO:0007669"/>
    <property type="project" value="UniProtKB-SubCell"/>
</dbReference>
<dbReference type="AlphaFoldDB" id="A0A5J4RSU6"/>
<comment type="caution">
    <text evidence="9">The sequence shown here is derived from an EMBL/GenBank/DDBJ whole genome shotgun (WGS) entry which is preliminary data.</text>
</comment>
<dbReference type="InterPro" id="IPR027094">
    <property type="entry name" value="Mitofusin_fam"/>
</dbReference>
<keyword evidence="3" id="KW-0378">Hydrolase</keyword>
<sequence>MQQNVWDNLSAIKEQVARYTKSAKENEWISAKECEEILEKLEKDTLTIGVIGQMKCGKSTFLNALLFKDNVLPVASTPMTAALSVITYGEKEEVLAEFYTPTEWEDIVDKATLTADEPKIKAARELVEQSKVLGNRLNSLLGTIQSASFSDLLEYVGADGEYVAITKSVTIKYPEERLKGVQVVDTPGFNDPVVSREERTTEFLAKADVVVLLLYAGRAFDETDRDILFEKVKNVGIGKIIIGVNKYDLAIANGELEETIREHIISAITKAVRKKNDVVLNGLLGHSNPILLSAHMALLALMPMSKIRSDENLKWHYNEICKNFEISTQSKILEKSKLSDLENEVNALLANGKMEVLIRKPLNEIQGRINSKKAEYEAQLLTLSEKKKNLSLNDDDLEDKLKTYQGAEKKIKRSIHAKELDIEEFVNERIRDRIYILKKERSTHIDHLRNIIKDGSPKEIEIKIKDTLRKVNFLFEKNYRDFHAVIKSKFKDISNDLILDLEEIICGYYDDEEKTEDCMASCREELLKFDNLSVEDMFSSKDVKKGIGRGLSIVGGTLVAVASGAIGLGVRELIYQYRKHEYKEKLAEQVEDLIPLNAIEKSFEPVREHVNDFISFFKTRFLDELLDPVIKNIEEIKQKGYNKELEKKDVKKKIIELGNEIEKIKIQLDEINSYIKTI</sequence>
<dbReference type="EMBL" id="SNRY01000760">
    <property type="protein sequence ID" value="KAA6336794.1"/>
    <property type="molecule type" value="Genomic_DNA"/>
</dbReference>
<reference evidence="9" key="1">
    <citation type="submission" date="2019-03" db="EMBL/GenBank/DDBJ databases">
        <title>Single cell metagenomics reveals metabolic interactions within the superorganism composed of flagellate Streblomastix strix and complex community of Bacteroidetes bacteria on its surface.</title>
        <authorList>
            <person name="Treitli S.C."/>
            <person name="Kolisko M."/>
            <person name="Husnik F."/>
            <person name="Keeling P."/>
            <person name="Hampl V."/>
        </authorList>
    </citation>
    <scope>NUCLEOTIDE SEQUENCE</scope>
    <source>
        <strain evidence="9">STM</strain>
    </source>
</reference>
<feature type="coiled-coil region" evidence="6">
    <location>
        <begin position="331"/>
        <end position="393"/>
    </location>
</feature>
<keyword evidence="6" id="KW-0175">Coiled coil</keyword>
<keyword evidence="7" id="KW-0812">Transmembrane</keyword>
<evidence type="ECO:0000256" key="3">
    <source>
        <dbReference type="ARBA" id="ARBA00022801"/>
    </source>
</evidence>
<feature type="transmembrane region" description="Helical" evidence="7">
    <location>
        <begin position="550"/>
        <end position="570"/>
    </location>
</feature>
<evidence type="ECO:0000256" key="4">
    <source>
        <dbReference type="ARBA" id="ARBA00023134"/>
    </source>
</evidence>
<keyword evidence="7" id="KW-1133">Transmembrane helix</keyword>
<evidence type="ECO:0000256" key="1">
    <source>
        <dbReference type="ARBA" id="ARBA00004370"/>
    </source>
</evidence>
<evidence type="ECO:0000259" key="8">
    <source>
        <dbReference type="Pfam" id="PF00350"/>
    </source>
</evidence>
<dbReference type="GO" id="GO:0003924">
    <property type="term" value="F:GTPase activity"/>
    <property type="evidence" value="ECO:0007669"/>
    <property type="project" value="InterPro"/>
</dbReference>
<dbReference type="PANTHER" id="PTHR10465">
    <property type="entry name" value="TRANSMEMBRANE GTPASE FZO1"/>
    <property type="match status" value="1"/>
</dbReference>
<dbReference type="PANTHER" id="PTHR10465:SF0">
    <property type="entry name" value="SARCALUMENIN"/>
    <property type="match status" value="1"/>
</dbReference>
<accession>A0A5J4RSU6</accession>
<evidence type="ECO:0000313" key="9">
    <source>
        <dbReference type="EMBL" id="KAA6336794.1"/>
    </source>
</evidence>
<dbReference type="InterPro" id="IPR027417">
    <property type="entry name" value="P-loop_NTPase"/>
</dbReference>
<feature type="domain" description="Dynamin N-terminal" evidence="8">
    <location>
        <begin position="48"/>
        <end position="244"/>
    </location>
</feature>
<dbReference type="SUPFAM" id="SSF52540">
    <property type="entry name" value="P-loop containing nucleoside triphosphate hydrolases"/>
    <property type="match status" value="1"/>
</dbReference>
<dbReference type="InterPro" id="IPR045063">
    <property type="entry name" value="Dynamin_N"/>
</dbReference>
<evidence type="ECO:0000256" key="2">
    <source>
        <dbReference type="ARBA" id="ARBA00022741"/>
    </source>
</evidence>
<dbReference type="Pfam" id="PF00350">
    <property type="entry name" value="Dynamin_N"/>
    <property type="match status" value="1"/>
</dbReference>
<comment type="subcellular location">
    <subcellularLocation>
        <location evidence="1">Membrane</location>
    </subcellularLocation>
</comment>
<organism evidence="9">
    <name type="scientific">termite gut metagenome</name>
    <dbReference type="NCBI Taxonomy" id="433724"/>
    <lineage>
        <taxon>unclassified sequences</taxon>
        <taxon>metagenomes</taxon>
        <taxon>organismal metagenomes</taxon>
    </lineage>
</organism>
<evidence type="ECO:0000256" key="7">
    <source>
        <dbReference type="SAM" id="Phobius"/>
    </source>
</evidence>
<evidence type="ECO:0000256" key="6">
    <source>
        <dbReference type="SAM" id="Coils"/>
    </source>
</evidence>
<keyword evidence="2" id="KW-0547">Nucleotide-binding</keyword>
<protein>
    <submittedName>
        <fullName evidence="9">GTPase Der</fullName>
    </submittedName>
</protein>
<name>A0A5J4RSU6_9ZZZZ</name>
<keyword evidence="5 7" id="KW-0472">Membrane</keyword>
<proteinExistence type="predicted"/>
<gene>
    <name evidence="9" type="ORF">EZS27_015071</name>
</gene>
<keyword evidence="4" id="KW-0342">GTP-binding</keyword>
<dbReference type="Gene3D" id="3.40.50.300">
    <property type="entry name" value="P-loop containing nucleotide triphosphate hydrolases"/>
    <property type="match status" value="1"/>
</dbReference>
<evidence type="ECO:0000256" key="5">
    <source>
        <dbReference type="ARBA" id="ARBA00023136"/>
    </source>
</evidence>